<organism evidence="2 3">
    <name type="scientific">Aerophobetes bacterium</name>
    <dbReference type="NCBI Taxonomy" id="2030807"/>
    <lineage>
        <taxon>Bacteria</taxon>
        <taxon>Candidatus Aerophobota</taxon>
    </lineage>
</organism>
<evidence type="ECO:0000256" key="1">
    <source>
        <dbReference type="SAM" id="SignalP"/>
    </source>
</evidence>
<evidence type="ECO:0000313" key="2">
    <source>
        <dbReference type="EMBL" id="PCI92325.1"/>
    </source>
</evidence>
<proteinExistence type="predicted"/>
<keyword evidence="1" id="KW-0732">Signal</keyword>
<evidence type="ECO:0000313" key="3">
    <source>
        <dbReference type="Proteomes" id="UP000217838"/>
    </source>
</evidence>
<dbReference type="PROSITE" id="PS51257">
    <property type="entry name" value="PROKAR_LIPOPROTEIN"/>
    <property type="match status" value="1"/>
</dbReference>
<dbReference type="AlphaFoldDB" id="A0A2A4YDB8"/>
<dbReference type="InterPro" id="IPR036709">
    <property type="entry name" value="Autotransporte_beta_dom_sf"/>
</dbReference>
<protein>
    <submittedName>
        <fullName evidence="2">MOMP family protein</fullName>
    </submittedName>
</protein>
<dbReference type="Proteomes" id="UP000217838">
    <property type="component" value="Unassembled WGS sequence"/>
</dbReference>
<gene>
    <name evidence="2" type="ORF">COB11_07695</name>
</gene>
<feature type="chain" id="PRO_5013014842" evidence="1">
    <location>
        <begin position="23"/>
        <end position="383"/>
    </location>
</feature>
<dbReference type="EMBL" id="NVUU01000111">
    <property type="protein sequence ID" value="PCI92325.1"/>
    <property type="molecule type" value="Genomic_DNA"/>
</dbReference>
<reference evidence="3" key="1">
    <citation type="submission" date="2017-08" db="EMBL/GenBank/DDBJ databases">
        <title>A dynamic microbial community with high functional redundancy inhabits the cold, oxic subseafloor aquifer.</title>
        <authorList>
            <person name="Tully B.J."/>
            <person name="Wheat C.G."/>
            <person name="Glazer B.T."/>
            <person name="Huber J.A."/>
        </authorList>
    </citation>
    <scope>NUCLEOTIDE SEQUENCE [LARGE SCALE GENOMIC DNA]</scope>
</reference>
<name>A0A2A4YDB8_UNCAE</name>
<feature type="signal peptide" evidence="1">
    <location>
        <begin position="1"/>
        <end position="22"/>
    </location>
</feature>
<comment type="caution">
    <text evidence="2">The sequence shown here is derived from an EMBL/GenBank/DDBJ whole genome shotgun (WGS) entry which is preliminary data.</text>
</comment>
<dbReference type="SUPFAM" id="SSF103515">
    <property type="entry name" value="Autotransporter"/>
    <property type="match status" value="1"/>
</dbReference>
<accession>A0A2A4YDB8</accession>
<dbReference type="Pfam" id="PF05150">
    <property type="entry name" value="Legionella_OMP"/>
    <property type="match status" value="1"/>
</dbReference>
<sequence>MRNLSITSLTILALGTSSCIFAADMDTRVKELETKMEKVYTKTANGADGAKTANARPEPHGNGWWINLDALYWHTKVGGTEYVQTTTTVATTGNTNTGSFNQVDPDWAWGFKVGIGYKYDHDGWDSHLEYTYFRPSDSSRTTVAAPAGLIALRGNSLVSEDNLTDSSGGFQFCTTATSDFQYQYDNINLEIGRNYFVSRSLSLRPHVGLRTLWLDLQQTTRYTGGDNILSNGEVAVTFLGNNTVEVVDRSDFWGLGLRTGFDTKWHLTNGFSIFGDVSGALLWGRFETRMRTTFSPTPANLHNLRNDFHRIVPAVNLILGLAYDQYIYNDKQHIGISLGYDTQYLWRVNQMMVPNFNASAPTASSVSEDVSIQGVTFEIRWDF</sequence>
<dbReference type="InterPro" id="IPR007825">
    <property type="entry name" value="Major_OMP_Legionella"/>
</dbReference>